<gene>
    <name evidence="1" type="ORF">F4553_000928</name>
</gene>
<comment type="caution">
    <text evidence="1">The sequence shown here is derived from an EMBL/GenBank/DDBJ whole genome shotgun (WGS) entry which is preliminary data.</text>
</comment>
<protein>
    <recommendedName>
        <fullName evidence="3">WXG100 family type VII secretion target</fullName>
    </recommendedName>
</protein>
<dbReference type="RefSeq" id="WP_184832425.1">
    <property type="nucleotide sequence ID" value="NZ_JACHMN010000001.1"/>
</dbReference>
<name>A0A841BK47_9ACTN</name>
<keyword evidence="2" id="KW-1185">Reference proteome</keyword>
<reference evidence="1 2" key="1">
    <citation type="submission" date="2020-08" db="EMBL/GenBank/DDBJ databases">
        <title>Sequencing the genomes of 1000 actinobacteria strains.</title>
        <authorList>
            <person name="Klenk H.-P."/>
        </authorList>
    </citation>
    <scope>NUCLEOTIDE SEQUENCE [LARGE SCALE GENOMIC DNA]</scope>
    <source>
        <strain evidence="1 2">DSM 45362</strain>
    </source>
</reference>
<dbReference type="AlphaFoldDB" id="A0A841BK47"/>
<organism evidence="1 2">
    <name type="scientific">Allocatelliglobosispora scoriae</name>
    <dbReference type="NCBI Taxonomy" id="643052"/>
    <lineage>
        <taxon>Bacteria</taxon>
        <taxon>Bacillati</taxon>
        <taxon>Actinomycetota</taxon>
        <taxon>Actinomycetes</taxon>
        <taxon>Micromonosporales</taxon>
        <taxon>Micromonosporaceae</taxon>
        <taxon>Allocatelliglobosispora</taxon>
    </lineage>
</organism>
<accession>A0A841BK47</accession>
<evidence type="ECO:0000313" key="1">
    <source>
        <dbReference type="EMBL" id="MBB5867549.1"/>
    </source>
</evidence>
<dbReference type="Proteomes" id="UP000587527">
    <property type="component" value="Unassembled WGS sequence"/>
</dbReference>
<evidence type="ECO:0008006" key="3">
    <source>
        <dbReference type="Google" id="ProtNLM"/>
    </source>
</evidence>
<sequence length="104" mass="11140">MSESELPDPAGALDAATRLKSGTDHLQGSVTAAKDLVERTQAVAPLWGDDEAGRQYRARYVPTDELLKATKQITEVLDGLAKVSAVAVDTLVHADERSRQALPD</sequence>
<evidence type="ECO:0000313" key="2">
    <source>
        <dbReference type="Proteomes" id="UP000587527"/>
    </source>
</evidence>
<dbReference type="EMBL" id="JACHMN010000001">
    <property type="protein sequence ID" value="MBB5867549.1"/>
    <property type="molecule type" value="Genomic_DNA"/>
</dbReference>
<proteinExistence type="predicted"/>